<dbReference type="KEGG" id="sat:SYN_03177"/>
<name>Q2LS70_SYNAS</name>
<dbReference type="HOGENOM" id="CLU_2385055_0_0_7"/>
<protein>
    <submittedName>
        <fullName evidence="1">Hypothetical cytosolic protein</fullName>
    </submittedName>
</protein>
<sequence length="94" mass="11348">MDFLFNFNWLGKQDLNLYSRSQIMPLTFSATKQYHSNSLISLNIHLREFMNYWEEKRPFFGIFFSEIFRKPLPDFVALHDEMPWIAPAGQELRQ</sequence>
<accession>Q2LS70</accession>
<organism evidence="1 2">
    <name type="scientific">Syntrophus aciditrophicus (strain SB)</name>
    <dbReference type="NCBI Taxonomy" id="56780"/>
    <lineage>
        <taxon>Bacteria</taxon>
        <taxon>Pseudomonadati</taxon>
        <taxon>Thermodesulfobacteriota</taxon>
        <taxon>Syntrophia</taxon>
        <taxon>Syntrophales</taxon>
        <taxon>Syntrophaceae</taxon>
        <taxon>Syntrophus</taxon>
    </lineage>
</organism>
<evidence type="ECO:0000313" key="1">
    <source>
        <dbReference type="EMBL" id="ABC76928.1"/>
    </source>
</evidence>
<proteinExistence type="predicted"/>
<keyword evidence="2" id="KW-1185">Reference proteome</keyword>
<dbReference type="EMBL" id="CP000252">
    <property type="protein sequence ID" value="ABC76928.1"/>
    <property type="molecule type" value="Genomic_DNA"/>
</dbReference>
<evidence type="ECO:0000313" key="2">
    <source>
        <dbReference type="Proteomes" id="UP000001933"/>
    </source>
</evidence>
<gene>
    <name evidence="1" type="ORF">SYN_03177</name>
</gene>
<dbReference type="AlphaFoldDB" id="Q2LS70"/>
<reference evidence="1 2" key="1">
    <citation type="journal article" date="2007" name="Proc. Natl. Acad. Sci. U.S.A.">
        <title>The genome of Syntrophus aciditrophicus: life at the thermodynamic limit of microbial growth.</title>
        <authorList>
            <person name="McInerney M.J."/>
            <person name="Rohlin L."/>
            <person name="Mouttaki H."/>
            <person name="Kim U."/>
            <person name="Krupp R.S."/>
            <person name="Rios-Hernandez L."/>
            <person name="Sieber J."/>
            <person name="Struchtemeyer C.G."/>
            <person name="Bhattacharyya A."/>
            <person name="Campbell J.W."/>
            <person name="Gunsalus R.P."/>
        </authorList>
    </citation>
    <scope>NUCLEOTIDE SEQUENCE [LARGE SCALE GENOMIC DNA]</scope>
    <source>
        <strain evidence="1 2">SB</strain>
    </source>
</reference>
<dbReference type="Proteomes" id="UP000001933">
    <property type="component" value="Chromosome"/>
</dbReference>
<dbReference type="InParanoid" id="Q2LS70"/>